<dbReference type="Proteomes" id="UP001187343">
    <property type="component" value="Unassembled WGS sequence"/>
</dbReference>
<name>A0AA88Q3T3_9TELE</name>
<dbReference type="Gene3D" id="2.60.40.10">
    <property type="entry name" value="Immunoglobulins"/>
    <property type="match status" value="4"/>
</dbReference>
<dbReference type="InterPro" id="IPR013106">
    <property type="entry name" value="Ig_V-set"/>
</dbReference>
<accession>A0AA88Q3T3</accession>
<keyword evidence="1" id="KW-0472">Membrane</keyword>
<proteinExistence type="predicted"/>
<keyword evidence="2" id="KW-0732">Signal</keyword>
<dbReference type="InterPro" id="IPR036179">
    <property type="entry name" value="Ig-like_dom_sf"/>
</dbReference>
<comment type="caution">
    <text evidence="4">The sequence shown here is derived from an EMBL/GenBank/DDBJ whole genome shotgun (WGS) entry which is preliminary data.</text>
</comment>
<dbReference type="AlphaFoldDB" id="A0AA88Q3T3"/>
<feature type="signal peptide" evidence="2">
    <location>
        <begin position="1"/>
        <end position="19"/>
    </location>
</feature>
<dbReference type="PROSITE" id="PS50835">
    <property type="entry name" value="IG_LIKE"/>
    <property type="match status" value="1"/>
</dbReference>
<evidence type="ECO:0000313" key="5">
    <source>
        <dbReference type="Proteomes" id="UP001187343"/>
    </source>
</evidence>
<gene>
    <name evidence="4" type="ORF">Q8A67_005692</name>
</gene>
<sequence>MLLWSLFLLILDGVFNADADETVSVMEGDSVTLHTNLTEVMNDDTILWLFGPKDSAISQITRKRDLTSFFVTDDGRFRDRLQVDQKTGSLTIRKTRIKHSGQYKLIVSRIMTTTEIFNVNVTAMVGEIDGAKSVSVMEGDSVILQCDFSEVEKDDLIVWRFGDKGILLAKIDVETNEISLNDEMFRDRLKVVETRSLTIKNSRTTDSGLYEVQIRGREISQRFLLSVSAVPGSDPSLGLITGIAALLVAAVVCPVVIYYRHKISELKKQVGPTEEKKVSAADGESVALKTKTDLQNDDKIQWWYQDDSNLIAEINGKTKMTYEGFDERFRSKLTLDDKTGSLTINNTMTIHSGLYILQISSKARRINTRFILTVKMKKVSVAKGGSVTLKTDIKIQKADEILWTFGAENRLVVKADSGVTIGKNFAGRVDLDKKTGSLIIRNIETTDSGHFKLQIINSEKTIFRRFNVTVTDSTGQHVNESTTVEMSLLNEEDMDGVNE</sequence>
<feature type="transmembrane region" description="Helical" evidence="1">
    <location>
        <begin position="237"/>
        <end position="259"/>
    </location>
</feature>
<organism evidence="4 5">
    <name type="scientific">Cirrhinus molitorella</name>
    <name type="common">mud carp</name>
    <dbReference type="NCBI Taxonomy" id="172907"/>
    <lineage>
        <taxon>Eukaryota</taxon>
        <taxon>Metazoa</taxon>
        <taxon>Chordata</taxon>
        <taxon>Craniata</taxon>
        <taxon>Vertebrata</taxon>
        <taxon>Euteleostomi</taxon>
        <taxon>Actinopterygii</taxon>
        <taxon>Neopterygii</taxon>
        <taxon>Teleostei</taxon>
        <taxon>Ostariophysi</taxon>
        <taxon>Cypriniformes</taxon>
        <taxon>Cyprinidae</taxon>
        <taxon>Labeoninae</taxon>
        <taxon>Labeonini</taxon>
        <taxon>Cirrhinus</taxon>
    </lineage>
</organism>
<evidence type="ECO:0000313" key="4">
    <source>
        <dbReference type="EMBL" id="KAK2906707.1"/>
    </source>
</evidence>
<keyword evidence="1" id="KW-1133">Transmembrane helix</keyword>
<keyword evidence="1" id="KW-0812">Transmembrane</keyword>
<dbReference type="PANTHER" id="PTHR21063">
    <property type="entry name" value="LFA-3"/>
    <property type="match status" value="1"/>
</dbReference>
<dbReference type="SMART" id="SM00409">
    <property type="entry name" value="IG"/>
    <property type="match status" value="4"/>
</dbReference>
<reference evidence="4" key="1">
    <citation type="submission" date="2023-08" db="EMBL/GenBank/DDBJ databases">
        <title>Chromosome-level Genome Assembly of mud carp (Cirrhinus molitorella).</title>
        <authorList>
            <person name="Liu H."/>
        </authorList>
    </citation>
    <scope>NUCLEOTIDE SEQUENCE</scope>
    <source>
        <strain evidence="4">Prfri</strain>
        <tissue evidence="4">Muscle</tissue>
    </source>
</reference>
<feature type="chain" id="PRO_5041741438" description="Ig-like domain-containing protein" evidence="2">
    <location>
        <begin position="20"/>
        <end position="499"/>
    </location>
</feature>
<dbReference type="InterPro" id="IPR003599">
    <property type="entry name" value="Ig_sub"/>
</dbReference>
<dbReference type="SUPFAM" id="SSF48726">
    <property type="entry name" value="Immunoglobulin"/>
    <property type="match status" value="4"/>
</dbReference>
<evidence type="ECO:0000256" key="2">
    <source>
        <dbReference type="SAM" id="SignalP"/>
    </source>
</evidence>
<dbReference type="EMBL" id="JAUYZG010000005">
    <property type="protein sequence ID" value="KAK2906707.1"/>
    <property type="molecule type" value="Genomic_DNA"/>
</dbReference>
<dbReference type="PANTHER" id="PTHR21063:SF4">
    <property type="entry name" value="CD48 ANTIGEN-RELATED"/>
    <property type="match status" value="1"/>
</dbReference>
<protein>
    <recommendedName>
        <fullName evidence="3">Ig-like domain-containing protein</fullName>
    </recommendedName>
</protein>
<dbReference type="InterPro" id="IPR007110">
    <property type="entry name" value="Ig-like_dom"/>
</dbReference>
<dbReference type="Pfam" id="PF07686">
    <property type="entry name" value="V-set"/>
    <property type="match status" value="3"/>
</dbReference>
<evidence type="ECO:0000259" key="3">
    <source>
        <dbReference type="PROSITE" id="PS50835"/>
    </source>
</evidence>
<dbReference type="InterPro" id="IPR013783">
    <property type="entry name" value="Ig-like_fold"/>
</dbReference>
<evidence type="ECO:0000256" key="1">
    <source>
        <dbReference type="SAM" id="Phobius"/>
    </source>
</evidence>
<keyword evidence="5" id="KW-1185">Reference proteome</keyword>
<feature type="domain" description="Ig-like" evidence="3">
    <location>
        <begin position="119"/>
        <end position="228"/>
    </location>
</feature>